<feature type="non-terminal residue" evidence="1">
    <location>
        <position position="109"/>
    </location>
</feature>
<dbReference type="EMBL" id="NCSJ02000040">
    <property type="protein sequence ID" value="RFU33135.1"/>
    <property type="molecule type" value="Genomic_DNA"/>
</dbReference>
<protein>
    <submittedName>
        <fullName evidence="1">Uncharacterized protein</fullName>
    </submittedName>
</protein>
<organism evidence="1 2">
    <name type="scientific">Scytalidium lignicola</name>
    <name type="common">Hyphomycete</name>
    <dbReference type="NCBI Taxonomy" id="5539"/>
    <lineage>
        <taxon>Eukaryota</taxon>
        <taxon>Fungi</taxon>
        <taxon>Dikarya</taxon>
        <taxon>Ascomycota</taxon>
        <taxon>Pezizomycotina</taxon>
        <taxon>Leotiomycetes</taxon>
        <taxon>Leotiomycetes incertae sedis</taxon>
        <taxon>Scytalidium</taxon>
    </lineage>
</organism>
<proteinExistence type="predicted"/>
<name>A0A3E2HIK2_SCYLI</name>
<keyword evidence="2" id="KW-1185">Reference proteome</keyword>
<accession>A0A3E2HIK2</accession>
<dbReference type="Proteomes" id="UP000258309">
    <property type="component" value="Unassembled WGS sequence"/>
</dbReference>
<feature type="non-terminal residue" evidence="1">
    <location>
        <position position="1"/>
    </location>
</feature>
<dbReference type="AlphaFoldDB" id="A0A3E2HIK2"/>
<sequence length="109" mass="12325">MANSSDSVDSMDNVITAAREAVQSAELLIKSVKREVRTRISRQLQRELTELDVDERRDSRSLRIIALLRVITIATVHTIGSFNISSSTARAISIRPRCYVDDTIHDREN</sequence>
<evidence type="ECO:0000313" key="1">
    <source>
        <dbReference type="EMBL" id="RFU33135.1"/>
    </source>
</evidence>
<gene>
    <name evidence="1" type="ORF">B7463_g3154</name>
</gene>
<comment type="caution">
    <text evidence="1">The sequence shown here is derived from an EMBL/GenBank/DDBJ whole genome shotgun (WGS) entry which is preliminary data.</text>
</comment>
<evidence type="ECO:0000313" key="2">
    <source>
        <dbReference type="Proteomes" id="UP000258309"/>
    </source>
</evidence>
<reference evidence="1 2" key="1">
    <citation type="submission" date="2018-05" db="EMBL/GenBank/DDBJ databases">
        <title>Draft genome sequence of Scytalidium lignicola DSM 105466, a ubiquitous saprotrophic fungus.</title>
        <authorList>
            <person name="Buettner E."/>
            <person name="Gebauer A.M."/>
            <person name="Hofrichter M."/>
            <person name="Liers C."/>
            <person name="Kellner H."/>
        </authorList>
    </citation>
    <scope>NUCLEOTIDE SEQUENCE [LARGE SCALE GENOMIC DNA]</scope>
    <source>
        <strain evidence="1 2">DSM 105466</strain>
    </source>
</reference>